<dbReference type="VEuPathDB" id="VectorBase:GBRI015583"/>
<name>A0A1A9WDF5_9MUSC</name>
<evidence type="ECO:0000313" key="2">
    <source>
        <dbReference type="Proteomes" id="UP000091820"/>
    </source>
</evidence>
<sequence length="210" mass="22544">MWPLAKNFAHYHFCKRLVARRIGRSIAGVGEPKALLVDFIPPSDAEAFLNAAEPVLKVAVVVVAVVLATVAGEAKILAADSVVVPLKEKPLPGVSFDFALFPKRFADKPPLPKENALFCDCKLLADKDANEAFSVLGLETNVLLDVLLPKANGVVTVGLSALEPNIGSTDWLFAMPKGEDVWFTAVEPKDGISSLLANDKLLGEPKVAWF</sequence>
<proteinExistence type="predicted"/>
<dbReference type="EnsemblMetazoa" id="GBRI015583-RA">
    <property type="protein sequence ID" value="GBRI015583-PA"/>
    <property type="gene ID" value="GBRI015583"/>
</dbReference>
<accession>A0A1A9WDF5</accession>
<protein>
    <submittedName>
        <fullName evidence="1">Uncharacterized protein</fullName>
    </submittedName>
</protein>
<dbReference type="Proteomes" id="UP000091820">
    <property type="component" value="Unassembled WGS sequence"/>
</dbReference>
<organism evidence="1 2">
    <name type="scientific">Glossina brevipalpis</name>
    <dbReference type="NCBI Taxonomy" id="37001"/>
    <lineage>
        <taxon>Eukaryota</taxon>
        <taxon>Metazoa</taxon>
        <taxon>Ecdysozoa</taxon>
        <taxon>Arthropoda</taxon>
        <taxon>Hexapoda</taxon>
        <taxon>Insecta</taxon>
        <taxon>Pterygota</taxon>
        <taxon>Neoptera</taxon>
        <taxon>Endopterygota</taxon>
        <taxon>Diptera</taxon>
        <taxon>Brachycera</taxon>
        <taxon>Muscomorpha</taxon>
        <taxon>Hippoboscoidea</taxon>
        <taxon>Glossinidae</taxon>
        <taxon>Glossina</taxon>
    </lineage>
</organism>
<evidence type="ECO:0000313" key="1">
    <source>
        <dbReference type="EnsemblMetazoa" id="GBRI015583-PA"/>
    </source>
</evidence>
<keyword evidence="2" id="KW-1185">Reference proteome</keyword>
<dbReference type="AlphaFoldDB" id="A0A1A9WDF5"/>
<reference evidence="2" key="1">
    <citation type="submission" date="2014-03" db="EMBL/GenBank/DDBJ databases">
        <authorList>
            <person name="Aksoy S."/>
            <person name="Warren W."/>
            <person name="Wilson R.K."/>
        </authorList>
    </citation>
    <scope>NUCLEOTIDE SEQUENCE [LARGE SCALE GENOMIC DNA]</scope>
    <source>
        <strain evidence="2">IAEA</strain>
    </source>
</reference>
<reference evidence="1" key="2">
    <citation type="submission" date="2020-05" db="UniProtKB">
        <authorList>
            <consortium name="EnsemblMetazoa"/>
        </authorList>
    </citation>
    <scope>IDENTIFICATION</scope>
    <source>
        <strain evidence="1">IAEA</strain>
    </source>
</reference>